<organism evidence="3 5">
    <name type="scientific">Geobacillus stearothermophilus</name>
    <name type="common">Bacillus stearothermophilus</name>
    <dbReference type="NCBI Taxonomy" id="1422"/>
    <lineage>
        <taxon>Bacteria</taxon>
        <taxon>Bacillati</taxon>
        <taxon>Bacillota</taxon>
        <taxon>Bacilli</taxon>
        <taxon>Bacillales</taxon>
        <taxon>Anoxybacillaceae</taxon>
        <taxon>Geobacillus</taxon>
    </lineage>
</organism>
<evidence type="ECO:0000313" key="4">
    <source>
        <dbReference type="Proteomes" id="UP000075424"/>
    </source>
</evidence>
<protein>
    <submittedName>
        <fullName evidence="3">VOC family protein</fullName>
    </submittedName>
</protein>
<proteinExistence type="predicted"/>
<dbReference type="EMBL" id="RCTJ01000029">
    <property type="protein sequence ID" value="RLQ13818.1"/>
    <property type="molecule type" value="Genomic_DNA"/>
</dbReference>
<dbReference type="PATRIC" id="fig|1422.14.peg.325"/>
<dbReference type="InterPro" id="IPR025870">
    <property type="entry name" value="Glyoxalase-like_dom"/>
</dbReference>
<evidence type="ECO:0000313" key="5">
    <source>
        <dbReference type="Proteomes" id="UP000266922"/>
    </source>
</evidence>
<dbReference type="Pfam" id="PF13468">
    <property type="entry name" value="Glyoxalase_3"/>
    <property type="match status" value="1"/>
</dbReference>
<evidence type="ECO:0000259" key="1">
    <source>
        <dbReference type="Pfam" id="PF13468"/>
    </source>
</evidence>
<sequence>MHIAFDHLVHLTERPEQVKMAFEQWGLVAIHGGRHPSWGTYNALCYVEHLRYIEWIGIADIQTARTCGNPLITQLVADRQEGSGFSQFAFRTNDIEAVAAQLKSKGFAPVGPLPGSRERDDGKQLTWSMLFIEDDTDGAFRYPFFIQWGDRDDVRMNELAPLMRHPIGSVSLSSISLYTLDLQRTVNGYRRLFDLPEPDVGRDEAGAYAELAVDGIAIRFYEADRRHPSTRPFSCRLVGVQKPRRIEIEGATYIISGS</sequence>
<reference evidence="2 4" key="1">
    <citation type="submission" date="2016-01" db="EMBL/GenBank/DDBJ databases">
        <title>Draft Genome Sequences of Seven Thermophilic Sporeformers Isolated from Foods.</title>
        <authorList>
            <person name="Berendsen E.M."/>
            <person name="Wells-Bennik M.H."/>
            <person name="Krawcyk A.O."/>
            <person name="De Jong A."/>
            <person name="Holsappel S."/>
            <person name="Eijlander R.T."/>
            <person name="Kuipers O.P."/>
        </authorList>
    </citation>
    <scope>NUCLEOTIDE SEQUENCE [LARGE SCALE GENOMIC DNA]</scope>
    <source>
        <strain evidence="2 4">B4109</strain>
    </source>
</reference>
<dbReference type="RefSeq" id="WP_049624727.1">
    <property type="nucleotide sequence ID" value="NZ_JARMSM010000102.1"/>
</dbReference>
<dbReference type="SUPFAM" id="SSF54593">
    <property type="entry name" value="Glyoxalase/Bleomycin resistance protein/Dihydroxybiphenyl dioxygenase"/>
    <property type="match status" value="1"/>
</dbReference>
<dbReference type="Proteomes" id="UP000075424">
    <property type="component" value="Unassembled WGS sequence"/>
</dbReference>
<evidence type="ECO:0000313" key="3">
    <source>
        <dbReference type="EMBL" id="RLQ13818.1"/>
    </source>
</evidence>
<dbReference type="Proteomes" id="UP000266922">
    <property type="component" value="Unassembled WGS sequence"/>
</dbReference>
<name>A0A0K9HS53_GEOSE</name>
<dbReference type="PANTHER" id="PTHR40265">
    <property type="entry name" value="BLL2707 PROTEIN"/>
    <property type="match status" value="1"/>
</dbReference>
<dbReference type="EMBL" id="LQYV01000062">
    <property type="protein sequence ID" value="KYD26656.1"/>
    <property type="molecule type" value="Genomic_DNA"/>
</dbReference>
<accession>A0A0K9HS53</accession>
<evidence type="ECO:0000313" key="2">
    <source>
        <dbReference type="EMBL" id="KYD26656.1"/>
    </source>
</evidence>
<dbReference type="AlphaFoldDB" id="A0A0K9HS53"/>
<dbReference type="InterPro" id="IPR029068">
    <property type="entry name" value="Glyas_Bleomycin-R_OHBP_Dase"/>
</dbReference>
<comment type="caution">
    <text evidence="3">The sequence shown here is derived from an EMBL/GenBank/DDBJ whole genome shotgun (WGS) entry which is preliminary data.</text>
</comment>
<reference evidence="3 5" key="2">
    <citation type="submission" date="2018-10" db="EMBL/GenBank/DDBJ databases">
        <title>Geobacillus stearothermophilus in processing lines of powdered infant formula.</title>
        <authorList>
            <person name="Rhee M.S."/>
            <person name="Choi I.-G."/>
            <person name="Cho T.J."/>
            <person name="Park B."/>
        </authorList>
    </citation>
    <scope>NUCLEOTIDE SEQUENCE [LARGE SCALE GENOMIC DNA]</scope>
    <source>
        <strain evidence="3 5">FHS-PPGT130</strain>
    </source>
</reference>
<dbReference type="PANTHER" id="PTHR40265:SF1">
    <property type="entry name" value="GLYOXALASE-LIKE DOMAIN-CONTAINING PROTEIN"/>
    <property type="match status" value="1"/>
</dbReference>
<gene>
    <name evidence="2" type="ORF">B4109_0275</name>
    <name evidence="3" type="ORF">D9548_09325</name>
</gene>
<feature type="domain" description="Glyoxalase-like" evidence="1">
    <location>
        <begin position="5"/>
        <end position="193"/>
    </location>
</feature>
<dbReference type="Gene3D" id="3.10.180.10">
    <property type="entry name" value="2,3-Dihydroxybiphenyl 1,2-Dioxygenase, domain 1"/>
    <property type="match status" value="1"/>
</dbReference>